<protein>
    <recommendedName>
        <fullName evidence="2">Rho termination factor-like N-terminal domain-containing protein</fullName>
    </recommendedName>
</protein>
<keyword evidence="4" id="KW-1185">Reference proteome</keyword>
<dbReference type="STRING" id="981085.W9RDJ5"/>
<evidence type="ECO:0000313" key="4">
    <source>
        <dbReference type="Proteomes" id="UP000030645"/>
    </source>
</evidence>
<gene>
    <name evidence="3" type="ORF">L484_005809</name>
</gene>
<reference evidence="4" key="1">
    <citation type="submission" date="2013-01" db="EMBL/GenBank/DDBJ databases">
        <title>Draft Genome Sequence of a Mulberry Tree, Morus notabilis C.K. Schneid.</title>
        <authorList>
            <person name="He N."/>
            <person name="Zhao S."/>
        </authorList>
    </citation>
    <scope>NUCLEOTIDE SEQUENCE</scope>
</reference>
<dbReference type="SUPFAM" id="SSF68912">
    <property type="entry name" value="Rho N-terminal domain-like"/>
    <property type="match status" value="1"/>
</dbReference>
<feature type="domain" description="Rho termination factor-like N-terminal" evidence="2">
    <location>
        <begin position="225"/>
        <end position="253"/>
    </location>
</feature>
<dbReference type="KEGG" id="mnt:21389264"/>
<dbReference type="Proteomes" id="UP000030645">
    <property type="component" value="Unassembled WGS sequence"/>
</dbReference>
<dbReference type="Pfam" id="PF07498">
    <property type="entry name" value="Rho_N"/>
    <property type="match status" value="1"/>
</dbReference>
<feature type="region of interest" description="Disordered" evidence="1">
    <location>
        <begin position="51"/>
        <end position="90"/>
    </location>
</feature>
<dbReference type="AlphaFoldDB" id="W9RDJ5"/>
<organism evidence="3 4">
    <name type="scientific">Morus notabilis</name>
    <dbReference type="NCBI Taxonomy" id="981085"/>
    <lineage>
        <taxon>Eukaryota</taxon>
        <taxon>Viridiplantae</taxon>
        <taxon>Streptophyta</taxon>
        <taxon>Embryophyta</taxon>
        <taxon>Tracheophyta</taxon>
        <taxon>Spermatophyta</taxon>
        <taxon>Magnoliopsida</taxon>
        <taxon>eudicotyledons</taxon>
        <taxon>Gunneridae</taxon>
        <taxon>Pentapetalae</taxon>
        <taxon>rosids</taxon>
        <taxon>fabids</taxon>
        <taxon>Rosales</taxon>
        <taxon>Moraceae</taxon>
        <taxon>Moreae</taxon>
        <taxon>Morus</taxon>
    </lineage>
</organism>
<dbReference type="EMBL" id="KE344890">
    <property type="protein sequence ID" value="EXB84045.1"/>
    <property type="molecule type" value="Genomic_DNA"/>
</dbReference>
<evidence type="ECO:0000259" key="2">
    <source>
        <dbReference type="Pfam" id="PF07498"/>
    </source>
</evidence>
<dbReference type="OrthoDB" id="1931152at2759"/>
<dbReference type="eggNOG" id="ENOG502S2MZ">
    <property type="taxonomic scope" value="Eukaryota"/>
</dbReference>
<dbReference type="InterPro" id="IPR036269">
    <property type="entry name" value="Rho_N_sf"/>
</dbReference>
<dbReference type="GO" id="GO:0006353">
    <property type="term" value="P:DNA-templated transcription termination"/>
    <property type="evidence" value="ECO:0007669"/>
    <property type="project" value="InterPro"/>
</dbReference>
<accession>W9RDJ5</accession>
<dbReference type="InterPro" id="IPR011112">
    <property type="entry name" value="Rho-like_N"/>
</dbReference>
<evidence type="ECO:0000256" key="1">
    <source>
        <dbReference type="SAM" id="MobiDB-lite"/>
    </source>
</evidence>
<proteinExistence type="predicted"/>
<dbReference type="PANTHER" id="PTHR34449">
    <property type="entry name" value="RHO TERMINATION FACTOR"/>
    <property type="match status" value="1"/>
</dbReference>
<sequence>MGVVVVQTISVLRFPSFSSITQQPKLGKAIFCPIDVLSPFERKDLRLTVSCIGSDGDRTGRRPPRKSTTSGRKTNREANKASPVGKKPNSANQEEIIALFRRIQSSISKEKSVNDKKINADASEEKSSVESILKVLRRSGKQGKAKIEEGKKISMRKRVVPKKDQELEGSTPAVTGSKLSRRPPSNFVKRSPIPSPTIPRSISLELNSKQSTAAEEEGLHLPKVEEMKLAELKELAKSRGIKGYSRLKKSELLSLLRT</sequence>
<feature type="region of interest" description="Disordered" evidence="1">
    <location>
        <begin position="139"/>
        <end position="200"/>
    </location>
</feature>
<dbReference type="Gene3D" id="1.10.720.10">
    <property type="match status" value="1"/>
</dbReference>
<dbReference type="PANTHER" id="PTHR34449:SF2">
    <property type="entry name" value="RHO TERMINATION FACTOR"/>
    <property type="match status" value="1"/>
</dbReference>
<evidence type="ECO:0000313" key="3">
    <source>
        <dbReference type="EMBL" id="EXB84045.1"/>
    </source>
</evidence>
<name>W9RDJ5_9ROSA</name>